<dbReference type="OrthoDB" id="21499at2759"/>
<proteinExistence type="predicted"/>
<gene>
    <name evidence="3" type="ORF">SCHCODRAFT_232771</name>
</gene>
<dbReference type="eggNOG" id="ENOG502S7B9">
    <property type="taxonomic scope" value="Eukaryota"/>
</dbReference>
<name>D8PT17_SCHCM</name>
<evidence type="ECO:0000313" key="4">
    <source>
        <dbReference type="Proteomes" id="UP000007431"/>
    </source>
</evidence>
<dbReference type="EMBL" id="GL377303">
    <property type="protein sequence ID" value="EFJ01236.1"/>
    <property type="molecule type" value="Genomic_DNA"/>
</dbReference>
<feature type="compositionally biased region" description="Basic and acidic residues" evidence="1">
    <location>
        <begin position="185"/>
        <end position="196"/>
    </location>
</feature>
<feature type="region of interest" description="Disordered" evidence="1">
    <location>
        <begin position="551"/>
        <end position="576"/>
    </location>
</feature>
<dbReference type="Pfam" id="PF13926">
    <property type="entry name" value="DUF4211"/>
    <property type="match status" value="1"/>
</dbReference>
<dbReference type="PANTHER" id="PTHR14689:SF0">
    <property type="entry name" value="COILED-COIL DOMAIN-CONTAINING PROTEIN 82"/>
    <property type="match status" value="1"/>
</dbReference>
<dbReference type="RefSeq" id="XP_003036138.1">
    <property type="nucleotide sequence ID" value="XM_003036092.1"/>
</dbReference>
<dbReference type="InterPro" id="IPR025451">
    <property type="entry name" value="DUF4211"/>
</dbReference>
<dbReference type="VEuPathDB" id="FungiDB:SCHCODRAFT_02483637"/>
<dbReference type="GeneID" id="9597150"/>
<dbReference type="HOGENOM" id="CLU_278634_0_0_1"/>
<feature type="compositionally biased region" description="Acidic residues" evidence="1">
    <location>
        <begin position="242"/>
        <end position="252"/>
    </location>
</feature>
<evidence type="ECO:0000256" key="1">
    <source>
        <dbReference type="SAM" id="MobiDB-lite"/>
    </source>
</evidence>
<feature type="compositionally biased region" description="Basic residues" evidence="1">
    <location>
        <begin position="113"/>
        <end position="123"/>
    </location>
</feature>
<dbReference type="PANTHER" id="PTHR14689">
    <property type="entry name" value="PHORBOL-ESTER_DAG-TYPE DOMAIN-CONTAINING PROTEIN"/>
    <property type="match status" value="1"/>
</dbReference>
<dbReference type="Proteomes" id="UP000007431">
    <property type="component" value="Unassembled WGS sequence"/>
</dbReference>
<feature type="compositionally biased region" description="Low complexity" evidence="1">
    <location>
        <begin position="559"/>
        <end position="570"/>
    </location>
</feature>
<sequence length="1134" mass="127537">MAPKKKTTKNMRQTTLTGIVSSSPPRADSKAKKVKGSSRPTPTASQPKRARTAQALGSDTDSDPDAIQFEPRRKAAEVSISDSSEEEVLEPITPRKRRRAPAALSDSDASPAPKKKNKTKKGRTSAPKAASSKKKPIPISSSEDEAPKPPPPRKAKGKGKGKAKQPAEVLSGDEDEPPVRKSRFVKGERPPTKDTDSDSLLDEVEEERIIDSRFRERGKKSAFQKNLERLKRRKQGKPELSSSEEEEEEEGEESPKPRTFRGSKPSGDSLFGCDDESEASESGASFIVEDDGAAPVQLPAAFSLDTFQDLAHQFKKIFQFFCHIAVQPPDERHDFMEHALKNEEYFAVPLKMFRRKLIGLRDSLVAGSLWRADFKKALEIFPEFELVQMEYAVPDCDACHISTRMSTRIGRLVGYPYDPLGFQRDYSSVAIKSEDGSSDSDDDDPDDPDSPSALAKLKREFHLGKFCARRTRVFHELMHWEWALFETVRLEVDDLRLAKRDKKGYVKVAFEGGKKPPKDPTDADAICEWLDQRQIIQMEWRKVKDLMEAARGVEPSAGSSSTTNPDSDTSQLFTNSVTNPTCHLPLSAKVFGRRLDLPDSRIGHGFPCGTRRTMSGELFVHEPFEVSLCDCCEHSLCADFEVLTPGPKNNILRSGRVLSVAEAQVVKEAMAVTKNNIQDLWHEIGILWNRLEYMKEEADRWEEIRQCQAAYLAPIRRLPVEVLSEIFKICCGDGSAIDITKRSCPPLVLSSVCKIWRDVMHETPGIWADFTIPESSSLTSLNLPPHLLNRLDLFLANSGNLPLRHHTVQYFAPSNTLPMDGALQRLLPHSHRWTDMIIPNEDDNCPDVMKWLKGRSLMCLSKITSWTWNLGRGDPGYILAELPALRSVVLIDIDEGFESPRLPWGQIEELTAEMTTDKALSLVHNCPALKVWDMLSRDSQLPLEPLDVPVVLPHLHTFRVSIVCDDDIAVLERVTAPALQELQIYWRVFNPRPSGQICALLDRSSCSLRRLYLDGLEDTRDGWLESDALRELATLDLRMARLQPATQELFALLAQRDSAGLPRLLPRLESLSVQGLIQCTGETLLDMVEMRRDAGRPLHRFSLGEMSIGYGLDEWVEERLAESVPHFDIKRDWF</sequence>
<organism evidence="4">
    <name type="scientific">Schizophyllum commune (strain H4-8 / FGSC 9210)</name>
    <name type="common">Split gill fungus</name>
    <dbReference type="NCBI Taxonomy" id="578458"/>
    <lineage>
        <taxon>Eukaryota</taxon>
        <taxon>Fungi</taxon>
        <taxon>Dikarya</taxon>
        <taxon>Basidiomycota</taxon>
        <taxon>Agaricomycotina</taxon>
        <taxon>Agaricomycetes</taxon>
        <taxon>Agaricomycetidae</taxon>
        <taxon>Agaricales</taxon>
        <taxon>Schizophyllaceae</taxon>
        <taxon>Schizophyllum</taxon>
    </lineage>
</organism>
<feature type="compositionally biased region" description="Basic residues" evidence="1">
    <location>
        <begin position="151"/>
        <end position="163"/>
    </location>
</feature>
<keyword evidence="4" id="KW-1185">Reference proteome</keyword>
<feature type="region of interest" description="Disordered" evidence="1">
    <location>
        <begin position="1"/>
        <end position="277"/>
    </location>
</feature>
<dbReference type="InParanoid" id="D8PT17"/>
<evidence type="ECO:0000313" key="3">
    <source>
        <dbReference type="EMBL" id="EFJ01236.1"/>
    </source>
</evidence>
<dbReference type="GO" id="GO:0005634">
    <property type="term" value="C:nucleus"/>
    <property type="evidence" value="ECO:0007669"/>
    <property type="project" value="TreeGrafter"/>
</dbReference>
<feature type="compositionally biased region" description="Low complexity" evidence="1">
    <location>
        <begin position="101"/>
        <end position="112"/>
    </location>
</feature>
<accession>D8PT17</accession>
<feature type="compositionally biased region" description="Acidic residues" evidence="1">
    <location>
        <begin position="197"/>
        <end position="206"/>
    </location>
</feature>
<reference evidence="3 4" key="1">
    <citation type="journal article" date="2010" name="Nat. Biotechnol.">
        <title>Genome sequence of the model mushroom Schizophyllum commune.</title>
        <authorList>
            <person name="Ohm R.A."/>
            <person name="de Jong J.F."/>
            <person name="Lugones L.G."/>
            <person name="Aerts A."/>
            <person name="Kothe E."/>
            <person name="Stajich J.E."/>
            <person name="de Vries R.P."/>
            <person name="Record E."/>
            <person name="Levasseur A."/>
            <person name="Baker S.E."/>
            <person name="Bartholomew K.A."/>
            <person name="Coutinho P.M."/>
            <person name="Erdmann S."/>
            <person name="Fowler T.J."/>
            <person name="Gathman A.C."/>
            <person name="Lombard V."/>
            <person name="Henrissat B."/>
            <person name="Knabe N."/>
            <person name="Kuees U."/>
            <person name="Lilly W.W."/>
            <person name="Lindquist E."/>
            <person name="Lucas S."/>
            <person name="Magnuson J.K."/>
            <person name="Piumi F."/>
            <person name="Raudaskoski M."/>
            <person name="Salamov A."/>
            <person name="Schmutz J."/>
            <person name="Schwarze F.W.M.R."/>
            <person name="vanKuyk P.A."/>
            <person name="Horton J.S."/>
            <person name="Grigoriev I.V."/>
            <person name="Woesten H.A.B."/>
        </authorList>
    </citation>
    <scope>NUCLEOTIDE SEQUENCE [LARGE SCALE GENOMIC DNA]</scope>
    <source>
        <strain evidence="4">H4-8 / FGSC 9210</strain>
    </source>
</reference>
<protein>
    <recommendedName>
        <fullName evidence="2">DUF4211 domain-containing protein</fullName>
    </recommendedName>
</protein>
<dbReference type="KEGG" id="scm:SCHCO_02483637"/>
<dbReference type="AlphaFoldDB" id="D8PT17"/>
<feature type="compositionally biased region" description="Polar residues" evidence="1">
    <location>
        <begin position="10"/>
        <end position="24"/>
    </location>
</feature>
<evidence type="ECO:0000259" key="2">
    <source>
        <dbReference type="Pfam" id="PF13926"/>
    </source>
</evidence>
<feature type="domain" description="DUF4211" evidence="2">
    <location>
        <begin position="285"/>
        <end position="419"/>
    </location>
</feature>